<evidence type="ECO:0000256" key="4">
    <source>
        <dbReference type="ARBA" id="ARBA00022764"/>
    </source>
</evidence>
<keyword evidence="3" id="KW-0732">Signal</keyword>
<evidence type="ECO:0000256" key="3">
    <source>
        <dbReference type="ARBA" id="ARBA00022729"/>
    </source>
</evidence>
<evidence type="ECO:0000313" key="6">
    <source>
        <dbReference type="Proteomes" id="UP001652542"/>
    </source>
</evidence>
<sequence>MQRIKFIDRMSQGKVSRREMMKAATAFGVGTLVLPKVANAAEVLTCLEWGGYDSADYFQAYVDKYGAQPNFSIFAGEEDALAKVLAGFAADVMHPCNYSVARFVNAGVASELDTSRLSHWNDVFPALQSAEGVIWEGKTVMAPADWGNSSLAFRPDLMPAEFAEDPTWAIFYDEAYKGKVAMNDNEMAIIIGAMVGGMPYDEAYKLEGAALEAAAKEWGAKAVNVSRFLWNDSSEVQQAMASGEIVACYAWNDLVANLRAEGVPVTFAKPKEGMFTWFCGLTLLNTGKADEQAAYDFIDAWLSPETGKALIEGSGYGHANMKAFEISDPEAIANMGITDPVEMMKDTIVFKTPTDEVQEGFNKVWSDTKALKG</sequence>
<reference evidence="5 6" key="1">
    <citation type="submission" date="2022-10" db="EMBL/GenBank/DDBJ databases">
        <title>Defluviimonas sp. nov., isolated from ocean surface water.</title>
        <authorList>
            <person name="He W."/>
            <person name="Wang L."/>
            <person name="Zhang D.-F."/>
        </authorList>
    </citation>
    <scope>NUCLEOTIDE SEQUENCE [LARGE SCALE GENOMIC DNA]</scope>
    <source>
        <strain evidence="5 6">WL0002</strain>
    </source>
</reference>
<name>A0ABT2ZDJ6_9RHOB</name>
<dbReference type="Proteomes" id="UP001652542">
    <property type="component" value="Unassembled WGS sequence"/>
</dbReference>
<gene>
    <name evidence="5" type="ORF">OEW28_11300</name>
</gene>
<comment type="caution">
    <text evidence="5">The sequence shown here is derived from an EMBL/GenBank/DDBJ whole genome shotgun (WGS) entry which is preliminary data.</text>
</comment>
<evidence type="ECO:0000256" key="1">
    <source>
        <dbReference type="ARBA" id="ARBA00004418"/>
    </source>
</evidence>
<dbReference type="InterPro" id="IPR006059">
    <property type="entry name" value="SBP"/>
</dbReference>
<dbReference type="EMBL" id="JAOWKY010000002">
    <property type="protein sequence ID" value="MCV2869213.1"/>
    <property type="molecule type" value="Genomic_DNA"/>
</dbReference>
<evidence type="ECO:0000256" key="2">
    <source>
        <dbReference type="ARBA" id="ARBA00022448"/>
    </source>
</evidence>
<dbReference type="SUPFAM" id="SSF53850">
    <property type="entry name" value="Periplasmic binding protein-like II"/>
    <property type="match status" value="1"/>
</dbReference>
<keyword evidence="2" id="KW-0813">Transport</keyword>
<comment type="subcellular location">
    <subcellularLocation>
        <location evidence="1">Periplasm</location>
    </subcellularLocation>
</comment>
<dbReference type="InterPro" id="IPR001188">
    <property type="entry name" value="Sperm_putr-bd"/>
</dbReference>
<dbReference type="Gene3D" id="3.40.190.10">
    <property type="entry name" value="Periplasmic binding protein-like II"/>
    <property type="match status" value="2"/>
</dbReference>
<dbReference type="RefSeq" id="WP_263734863.1">
    <property type="nucleotide sequence ID" value="NZ_JAOWKY010000002.1"/>
</dbReference>
<proteinExistence type="predicted"/>
<accession>A0ABT2ZDJ6</accession>
<dbReference type="PRINTS" id="PR00909">
    <property type="entry name" value="SPERMDNBNDNG"/>
</dbReference>
<organism evidence="5 6">
    <name type="scientific">Albidovulum marisflavi</name>
    <dbReference type="NCBI Taxonomy" id="2984159"/>
    <lineage>
        <taxon>Bacteria</taxon>
        <taxon>Pseudomonadati</taxon>
        <taxon>Pseudomonadota</taxon>
        <taxon>Alphaproteobacteria</taxon>
        <taxon>Rhodobacterales</taxon>
        <taxon>Paracoccaceae</taxon>
        <taxon>Albidovulum</taxon>
    </lineage>
</organism>
<dbReference type="PANTHER" id="PTHR30222:SF17">
    <property type="entry name" value="SPERMIDINE_PUTRESCINE-BINDING PERIPLASMIC PROTEIN"/>
    <property type="match status" value="1"/>
</dbReference>
<keyword evidence="4" id="KW-0574">Periplasm</keyword>
<keyword evidence="6" id="KW-1185">Reference proteome</keyword>
<dbReference type="PROSITE" id="PS51318">
    <property type="entry name" value="TAT"/>
    <property type="match status" value="1"/>
</dbReference>
<evidence type="ECO:0000313" key="5">
    <source>
        <dbReference type="EMBL" id="MCV2869213.1"/>
    </source>
</evidence>
<dbReference type="PANTHER" id="PTHR30222">
    <property type="entry name" value="SPERMIDINE/PUTRESCINE-BINDING PERIPLASMIC PROTEIN"/>
    <property type="match status" value="1"/>
</dbReference>
<dbReference type="Pfam" id="PF13416">
    <property type="entry name" value="SBP_bac_8"/>
    <property type="match status" value="1"/>
</dbReference>
<dbReference type="InterPro" id="IPR006311">
    <property type="entry name" value="TAT_signal"/>
</dbReference>
<protein>
    <submittedName>
        <fullName evidence="5">Extracellular solute-binding protein</fullName>
    </submittedName>
</protein>